<keyword evidence="2" id="KW-1185">Reference proteome</keyword>
<dbReference type="EMBL" id="FNNU01000001">
    <property type="protein sequence ID" value="SDW39415.1"/>
    <property type="molecule type" value="Genomic_DNA"/>
</dbReference>
<evidence type="ECO:0000313" key="2">
    <source>
        <dbReference type="Proteomes" id="UP000243778"/>
    </source>
</evidence>
<dbReference type="Proteomes" id="UP000243778">
    <property type="component" value="Unassembled WGS sequence"/>
</dbReference>
<gene>
    <name evidence="1" type="ORF">SAMN05216287_0889</name>
</gene>
<sequence>MTQMSIAIWIFVLSAGAAWALRYVSQLRREQPILITTQLPAQGGRVDTAGANLRAPGPGFILYLCNFHGRQRTVSALLFRYDQGRQLQLGALTLSGGDLGVAMNSGPITLQGRAIHPFVCPWSAINAGFVGIEVELANGDTYCLADNEVARLKAIAEKSQAPLAPSMQPLPAR</sequence>
<protein>
    <submittedName>
        <fullName evidence="1">Uncharacterized protein</fullName>
    </submittedName>
</protein>
<dbReference type="AlphaFoldDB" id="A0A1H2T6S3"/>
<name>A0A1H2T6S3_9PSED</name>
<reference evidence="2" key="1">
    <citation type="submission" date="2016-10" db="EMBL/GenBank/DDBJ databases">
        <authorList>
            <person name="Varghese N."/>
            <person name="Submissions S."/>
        </authorList>
    </citation>
    <scope>NUCLEOTIDE SEQUENCE [LARGE SCALE GENOMIC DNA]</scope>
    <source>
        <strain evidence="2">NRRL B-59562</strain>
    </source>
</reference>
<accession>A0A1H2T6S3</accession>
<dbReference type="RefSeq" id="WP_090224930.1">
    <property type="nucleotide sequence ID" value="NZ_FNNU01000001.1"/>
</dbReference>
<evidence type="ECO:0000313" key="1">
    <source>
        <dbReference type="EMBL" id="SDW39415.1"/>
    </source>
</evidence>
<proteinExistence type="predicted"/>
<organism evidence="1 2">
    <name type="scientific">Pseudomonas kuykendallii</name>
    <dbReference type="NCBI Taxonomy" id="1007099"/>
    <lineage>
        <taxon>Bacteria</taxon>
        <taxon>Pseudomonadati</taxon>
        <taxon>Pseudomonadota</taxon>
        <taxon>Gammaproteobacteria</taxon>
        <taxon>Pseudomonadales</taxon>
        <taxon>Pseudomonadaceae</taxon>
        <taxon>Pseudomonas</taxon>
    </lineage>
</organism>